<gene>
    <name evidence="1" type="primary">TBX20</name>
</gene>
<proteinExistence type="predicted"/>
<sequence>RILWLPTPTDPVGHGHRHHLLTPPHSGLPPSLQPARHAAHTHRSGWNHAGQRAVLPIFPHAPIPPLLPAGTIRCHPGTPPLLHSHDTLRMTLSCREDGRSSLLMCCNL</sequence>
<reference evidence="1" key="1">
    <citation type="submission" date="2016-05" db="EMBL/GenBank/DDBJ databases">
        <authorList>
            <person name="Lavstsen T."/>
            <person name="Jespersen J.S."/>
        </authorList>
    </citation>
    <scope>NUCLEOTIDE SEQUENCE</scope>
    <source>
        <tissue evidence="1">Brain</tissue>
    </source>
</reference>
<organism evidence="1">
    <name type="scientific">Nothobranchius kadleci</name>
    <name type="common">African annual killifish</name>
    <dbReference type="NCBI Taxonomy" id="1051664"/>
    <lineage>
        <taxon>Eukaryota</taxon>
        <taxon>Metazoa</taxon>
        <taxon>Chordata</taxon>
        <taxon>Craniata</taxon>
        <taxon>Vertebrata</taxon>
        <taxon>Euteleostomi</taxon>
        <taxon>Actinopterygii</taxon>
        <taxon>Neopterygii</taxon>
        <taxon>Teleostei</taxon>
        <taxon>Neoteleostei</taxon>
        <taxon>Acanthomorphata</taxon>
        <taxon>Ovalentaria</taxon>
        <taxon>Atherinomorphae</taxon>
        <taxon>Cyprinodontiformes</taxon>
        <taxon>Nothobranchiidae</taxon>
        <taxon>Nothobranchius</taxon>
    </lineage>
</organism>
<dbReference type="EMBL" id="HAEA01000144">
    <property type="protein sequence ID" value="SBQ28624.1"/>
    <property type="molecule type" value="Transcribed_RNA"/>
</dbReference>
<accession>A0A1A8D6P6</accession>
<feature type="non-terminal residue" evidence="1">
    <location>
        <position position="108"/>
    </location>
</feature>
<evidence type="ECO:0000313" key="1">
    <source>
        <dbReference type="EMBL" id="SBQ28624.1"/>
    </source>
</evidence>
<name>A0A1A8D6P6_NOTKA</name>
<protein>
    <submittedName>
        <fullName evidence="1">T-box 20</fullName>
    </submittedName>
</protein>
<dbReference type="AlphaFoldDB" id="A0A1A8D6P6"/>
<feature type="non-terminal residue" evidence="1">
    <location>
        <position position="1"/>
    </location>
</feature>
<reference evidence="1" key="2">
    <citation type="submission" date="2016-06" db="EMBL/GenBank/DDBJ databases">
        <title>The genome of a short-lived fish provides insights into sex chromosome evolution and the genetic control of aging.</title>
        <authorList>
            <person name="Reichwald K."/>
            <person name="Felder M."/>
            <person name="Petzold A."/>
            <person name="Koch P."/>
            <person name="Groth M."/>
            <person name="Platzer M."/>
        </authorList>
    </citation>
    <scope>NUCLEOTIDE SEQUENCE</scope>
    <source>
        <tissue evidence="1">Brain</tissue>
    </source>
</reference>